<keyword evidence="2" id="KW-1185">Reference proteome</keyword>
<dbReference type="Proteomes" id="UP000461880">
    <property type="component" value="Unassembled WGS sequence"/>
</dbReference>
<sequence length="248" mass="26926">MKSMSELWIKDRACINVLGGSIENAEEIYKASEGHALVGVLTANYQCVDDAIVDMQKYNEVLNGNLSVGLGNGNPAQCYDVAAVAKAVKCKHYNQAFTYVSATRANVGNDDAIVNAMCTLTGTPGIIRISTGPISSKSEKGADVPVDTAIDMIRDMGGSSIKFFPMHGLAHREEVVAVAEACGRKGLWFEPTGGIDLDNFREIVDICLQQNVRRFIPHVYSSIIDKETGLTRVEDVKKLVKILEEELA</sequence>
<dbReference type="Pfam" id="PF07071">
    <property type="entry name" value="KDGP_aldolase"/>
    <property type="match status" value="1"/>
</dbReference>
<comment type="caution">
    <text evidence="1">The sequence shown here is derived from an EMBL/GenBank/DDBJ whole genome shotgun (WGS) entry which is preliminary data.</text>
</comment>
<name>A0A7X2NTH2_9FIRM</name>
<gene>
    <name evidence="1" type="ORF">FYJ51_10015</name>
</gene>
<dbReference type="Gene3D" id="3.20.20.70">
    <property type="entry name" value="Aldolase class I"/>
    <property type="match status" value="1"/>
</dbReference>
<dbReference type="InterPro" id="IPR013785">
    <property type="entry name" value="Aldolase_TIM"/>
</dbReference>
<dbReference type="EMBL" id="VUMN01000026">
    <property type="protein sequence ID" value="MSS59230.1"/>
    <property type="molecule type" value="Genomic_DNA"/>
</dbReference>
<evidence type="ECO:0000313" key="1">
    <source>
        <dbReference type="EMBL" id="MSS59230.1"/>
    </source>
</evidence>
<reference evidence="1 2" key="1">
    <citation type="submission" date="2019-08" db="EMBL/GenBank/DDBJ databases">
        <title>In-depth cultivation of the pig gut microbiome towards novel bacterial diversity and tailored functional studies.</title>
        <authorList>
            <person name="Wylensek D."/>
            <person name="Hitch T.C.A."/>
            <person name="Clavel T."/>
        </authorList>
    </citation>
    <scope>NUCLEOTIDE SEQUENCE [LARGE SCALE GENOMIC DNA]</scope>
    <source>
        <strain evidence="1 2">Oil+RF-744-GAM-WT-6</strain>
    </source>
</reference>
<organism evidence="1 2">
    <name type="scientific">Stecheria intestinalis</name>
    <dbReference type="NCBI Taxonomy" id="2606630"/>
    <lineage>
        <taxon>Bacteria</taxon>
        <taxon>Bacillati</taxon>
        <taxon>Bacillota</taxon>
        <taxon>Erysipelotrichia</taxon>
        <taxon>Erysipelotrichales</taxon>
        <taxon>Erysipelotrichaceae</taxon>
        <taxon>Stecheria</taxon>
    </lineage>
</organism>
<dbReference type="InterPro" id="IPR010763">
    <property type="entry name" value="DgaF"/>
</dbReference>
<accession>A0A7X2NTH2</accession>
<dbReference type="AlphaFoldDB" id="A0A7X2NTH2"/>
<dbReference type="GO" id="GO:0016829">
    <property type="term" value="F:lyase activity"/>
    <property type="evidence" value="ECO:0007669"/>
    <property type="project" value="UniProtKB-KW"/>
</dbReference>
<keyword evidence="1" id="KW-0456">Lyase</keyword>
<proteinExistence type="predicted"/>
<dbReference type="NCBIfam" id="NF047796">
    <property type="entry name" value="DhDoxPGlucAldDagF"/>
    <property type="match status" value="1"/>
</dbReference>
<protein>
    <submittedName>
        <fullName evidence="1">Oxo-acid lyase</fullName>
    </submittedName>
</protein>
<dbReference type="NCBIfam" id="TIGR03581">
    <property type="entry name" value="EF_0839"/>
    <property type="match status" value="1"/>
</dbReference>
<evidence type="ECO:0000313" key="2">
    <source>
        <dbReference type="Proteomes" id="UP000461880"/>
    </source>
</evidence>